<dbReference type="Proteomes" id="UP000053097">
    <property type="component" value="Unassembled WGS sequence"/>
</dbReference>
<feature type="region of interest" description="Disordered" evidence="1">
    <location>
        <begin position="33"/>
        <end position="52"/>
    </location>
</feature>
<evidence type="ECO:0000313" key="2">
    <source>
        <dbReference type="EMBL" id="EZA53052.1"/>
    </source>
</evidence>
<dbReference type="AlphaFoldDB" id="A0A026WAD2"/>
<feature type="compositionally biased region" description="Basic and acidic residues" evidence="1">
    <location>
        <begin position="40"/>
        <end position="52"/>
    </location>
</feature>
<proteinExistence type="predicted"/>
<organism evidence="2 3">
    <name type="scientific">Ooceraea biroi</name>
    <name type="common">Clonal raider ant</name>
    <name type="synonym">Cerapachys biroi</name>
    <dbReference type="NCBI Taxonomy" id="2015173"/>
    <lineage>
        <taxon>Eukaryota</taxon>
        <taxon>Metazoa</taxon>
        <taxon>Ecdysozoa</taxon>
        <taxon>Arthropoda</taxon>
        <taxon>Hexapoda</taxon>
        <taxon>Insecta</taxon>
        <taxon>Pterygota</taxon>
        <taxon>Neoptera</taxon>
        <taxon>Endopterygota</taxon>
        <taxon>Hymenoptera</taxon>
        <taxon>Apocrita</taxon>
        <taxon>Aculeata</taxon>
        <taxon>Formicoidea</taxon>
        <taxon>Formicidae</taxon>
        <taxon>Dorylinae</taxon>
        <taxon>Ooceraea</taxon>
    </lineage>
</organism>
<feature type="non-terminal residue" evidence="2">
    <location>
        <position position="1"/>
    </location>
</feature>
<evidence type="ECO:0000313" key="3">
    <source>
        <dbReference type="Proteomes" id="UP000053097"/>
    </source>
</evidence>
<protein>
    <submittedName>
        <fullName evidence="2">Uncharacterized protein</fullName>
    </submittedName>
</protein>
<name>A0A026WAD2_OOCBI</name>
<accession>A0A026WAD2</accession>
<reference evidence="2 3" key="1">
    <citation type="journal article" date="2014" name="Curr. Biol.">
        <title>The genome of the clonal raider ant Cerapachys biroi.</title>
        <authorList>
            <person name="Oxley P.R."/>
            <person name="Ji L."/>
            <person name="Fetter-Pruneda I."/>
            <person name="McKenzie S.K."/>
            <person name="Li C."/>
            <person name="Hu H."/>
            <person name="Zhang G."/>
            <person name="Kronauer D.J."/>
        </authorList>
    </citation>
    <scope>NUCLEOTIDE SEQUENCE [LARGE SCALE GENOMIC DNA]</scope>
</reference>
<keyword evidence="3" id="KW-1185">Reference proteome</keyword>
<gene>
    <name evidence="2" type="ORF">X777_07230</name>
</gene>
<evidence type="ECO:0000256" key="1">
    <source>
        <dbReference type="SAM" id="MobiDB-lite"/>
    </source>
</evidence>
<sequence length="124" mass="13368">TIAVATIGDLSGGSPGANWQLLTGQALTTRSRALRGTAGDQRRCDPTDDDGRATVRATRRTTIAVLARVGQRNAHRLLGMIENKCGNEQTLSQAPVPCNTAHNRAFICEFMRVPRLAKKQADGR</sequence>
<dbReference type="EMBL" id="KK107295">
    <property type="protein sequence ID" value="EZA53052.1"/>
    <property type="molecule type" value="Genomic_DNA"/>
</dbReference>
<feature type="non-terminal residue" evidence="2">
    <location>
        <position position="124"/>
    </location>
</feature>